<evidence type="ECO:0008006" key="3">
    <source>
        <dbReference type="Google" id="ProtNLM"/>
    </source>
</evidence>
<proteinExistence type="predicted"/>
<accession>A0ABU9N6B7</accession>
<dbReference type="RefSeq" id="WP_342696453.1">
    <property type="nucleotide sequence ID" value="NZ_JBCGDO010000016.1"/>
</dbReference>
<name>A0ABU9N6B7_9FLAO</name>
<keyword evidence="2" id="KW-1185">Reference proteome</keyword>
<organism evidence="1 2">
    <name type="scientific">Flavobacterium aureirubrum</name>
    <dbReference type="NCBI Taxonomy" id="3133147"/>
    <lineage>
        <taxon>Bacteria</taxon>
        <taxon>Pseudomonadati</taxon>
        <taxon>Bacteroidota</taxon>
        <taxon>Flavobacteriia</taxon>
        <taxon>Flavobacteriales</taxon>
        <taxon>Flavobacteriaceae</taxon>
        <taxon>Flavobacterium</taxon>
    </lineage>
</organism>
<sequence length="63" mass="7103">MKKLFLPLMILAIAIGLFEQSNAQPNLYIMSTAFVVFMYGMMKLSAKTPSKNSEAEEKQDNDN</sequence>
<dbReference type="EMBL" id="JBCGDO010000016">
    <property type="protein sequence ID" value="MEM0543256.1"/>
    <property type="molecule type" value="Genomic_DNA"/>
</dbReference>
<reference evidence="1 2" key="1">
    <citation type="submission" date="2024-03" db="EMBL/GenBank/DDBJ databases">
        <title>Two novel species of the genus Flavobacterium exhibiting potentially degradation of complex polysaccharides.</title>
        <authorList>
            <person name="Lian X."/>
        </authorList>
    </citation>
    <scope>NUCLEOTIDE SEQUENCE [LARGE SCALE GENOMIC DNA]</scope>
    <source>
        <strain evidence="2">j3</strain>
    </source>
</reference>
<evidence type="ECO:0000313" key="2">
    <source>
        <dbReference type="Proteomes" id="UP001460072"/>
    </source>
</evidence>
<evidence type="ECO:0000313" key="1">
    <source>
        <dbReference type="EMBL" id="MEM0543256.1"/>
    </source>
</evidence>
<dbReference type="Proteomes" id="UP001460072">
    <property type="component" value="Unassembled WGS sequence"/>
</dbReference>
<gene>
    <name evidence="1" type="ORF">WFZ85_11565</name>
</gene>
<protein>
    <recommendedName>
        <fullName evidence="3">DUF2933 domain-containing protein</fullName>
    </recommendedName>
</protein>
<comment type="caution">
    <text evidence="1">The sequence shown here is derived from an EMBL/GenBank/DDBJ whole genome shotgun (WGS) entry which is preliminary data.</text>
</comment>